<comment type="catalytic activity">
    <reaction evidence="7">
        <text>a 5'-end triphospho-ribonucleoside in mRNA + H2O = a 5'-end diphospho-ribonucleoside in mRNA + phosphate + H(+)</text>
        <dbReference type="Rhea" id="RHEA:67004"/>
        <dbReference type="Rhea" id="RHEA-COMP:17164"/>
        <dbReference type="Rhea" id="RHEA-COMP:17165"/>
        <dbReference type="ChEBI" id="CHEBI:15377"/>
        <dbReference type="ChEBI" id="CHEBI:15378"/>
        <dbReference type="ChEBI" id="CHEBI:43474"/>
        <dbReference type="ChEBI" id="CHEBI:167616"/>
        <dbReference type="ChEBI" id="CHEBI:167618"/>
        <dbReference type="EC" id="3.6.1.74"/>
    </reaction>
    <physiologicalReaction direction="left-to-right" evidence="7">
        <dbReference type="Rhea" id="RHEA:67005"/>
    </physiologicalReaction>
</comment>
<keyword evidence="4 8" id="KW-0507">mRNA processing</keyword>
<comment type="subunit">
    <text evidence="8">Heterodimer. The mRNA-capping enzyme is composed of two separate chains alpha and beta, respectively a mRNA guanylyltransferase and an mRNA 5'-triphosphate monophosphatase.</text>
</comment>
<sequence>MSDDSHDSQSDDKESPPLKRARHNDQSFEATKVNQSSVPSTMNTSLPPLSLSILGVEPLDEFIREIADFVHHMIVTRPVYPDAKIEVEAKLGVLRDRTSGQRLVLPVLVETILIPNLNEVDVRFESNMSLNQHRHFNNMLNDLKRISSQPSHPTSPLEYTHVKVVDSFYLSEDREKIRVTREEKSNTVLEITRKIRLGDLNIFSPKRAADWRVSVSLEVPVPHPVGSPTHIRRKDRICYSHEEFNIDLTQVHSSNNTTSNPPVPPQVFHELEVEIARSALLLSTASKRGDPNASEIDRNAFDELIRSFVNNARILVKNANDGWHT</sequence>
<evidence type="ECO:0000256" key="9">
    <source>
        <dbReference type="SAM" id="MobiDB-lite"/>
    </source>
</evidence>
<protein>
    <recommendedName>
        <fullName evidence="8">mRNA-capping enzyme subunit beta</fullName>
        <ecNumber evidence="8">3.6.1.74</ecNumber>
    </recommendedName>
    <alternativeName>
        <fullName evidence="8">mRNA 5'-phosphatase</fullName>
    </alternativeName>
    <alternativeName>
        <fullName evidence="8">mRNA 5'-triphosphate monophosphatase</fullName>
    </alternativeName>
</protein>
<accession>A0A9P7JWR8</accession>
<feature type="domain" description="mRNA triphosphatase Cet1-like" evidence="10">
    <location>
        <begin position="60"/>
        <end position="275"/>
    </location>
</feature>
<dbReference type="Proteomes" id="UP000823399">
    <property type="component" value="Unassembled WGS sequence"/>
</dbReference>
<dbReference type="SUPFAM" id="SSF55154">
    <property type="entry name" value="CYTH-like phosphatases"/>
    <property type="match status" value="1"/>
</dbReference>
<dbReference type="GO" id="GO:0140818">
    <property type="term" value="F:mRNA 5'-triphosphate monophosphatase activity"/>
    <property type="evidence" value="ECO:0007669"/>
    <property type="project" value="UniProtKB-EC"/>
</dbReference>
<comment type="similarity">
    <text evidence="3 8">Belongs to the fungal TPase family.</text>
</comment>
<evidence type="ECO:0000256" key="3">
    <source>
        <dbReference type="ARBA" id="ARBA00006345"/>
    </source>
</evidence>
<evidence type="ECO:0000256" key="5">
    <source>
        <dbReference type="ARBA" id="ARBA00022801"/>
    </source>
</evidence>
<dbReference type="EC" id="3.6.1.74" evidence="8"/>
<dbReference type="GO" id="GO:0006370">
    <property type="term" value="P:7-methylguanosine mRNA capping"/>
    <property type="evidence" value="ECO:0007669"/>
    <property type="project" value="UniProtKB-UniRule"/>
</dbReference>
<dbReference type="OrthoDB" id="272147at2759"/>
<evidence type="ECO:0000256" key="2">
    <source>
        <dbReference type="ARBA" id="ARBA00004123"/>
    </source>
</evidence>
<name>A0A9P7JWR8_9AGAM</name>
<dbReference type="InterPro" id="IPR037009">
    <property type="entry name" value="mRNA_triPase_Cet1_sf"/>
</dbReference>
<evidence type="ECO:0000313" key="11">
    <source>
        <dbReference type="EMBL" id="KAG2112297.1"/>
    </source>
</evidence>
<dbReference type="RefSeq" id="XP_041295228.1">
    <property type="nucleotide sequence ID" value="XM_041436610.1"/>
</dbReference>
<keyword evidence="12" id="KW-1185">Reference proteome</keyword>
<keyword evidence="5 8" id="KW-0378">Hydrolase</keyword>
<dbReference type="PANTHER" id="PTHR28118:SF1">
    <property type="entry name" value="POLYNUCLEOTIDE 5'-TRIPHOSPHATASE CTL1-RELATED"/>
    <property type="match status" value="1"/>
</dbReference>
<evidence type="ECO:0000313" key="12">
    <source>
        <dbReference type="Proteomes" id="UP000823399"/>
    </source>
</evidence>
<comment type="cofactor">
    <cofactor evidence="1 8">
        <name>Mg(2+)</name>
        <dbReference type="ChEBI" id="CHEBI:18420"/>
    </cofactor>
</comment>
<comment type="subcellular location">
    <subcellularLocation>
        <location evidence="2 8">Nucleus</location>
    </subcellularLocation>
</comment>
<reference evidence="11" key="1">
    <citation type="journal article" date="2020" name="New Phytol.">
        <title>Comparative genomics reveals dynamic genome evolution in host specialist ectomycorrhizal fungi.</title>
        <authorList>
            <person name="Lofgren L.A."/>
            <person name="Nguyen N.H."/>
            <person name="Vilgalys R."/>
            <person name="Ruytinx J."/>
            <person name="Liao H.L."/>
            <person name="Branco S."/>
            <person name="Kuo A."/>
            <person name="LaButti K."/>
            <person name="Lipzen A."/>
            <person name="Andreopoulos W."/>
            <person name="Pangilinan J."/>
            <person name="Riley R."/>
            <person name="Hundley H."/>
            <person name="Na H."/>
            <person name="Barry K."/>
            <person name="Grigoriev I.V."/>
            <person name="Stajich J.E."/>
            <person name="Kennedy P.G."/>
        </authorList>
    </citation>
    <scope>NUCLEOTIDE SEQUENCE</scope>
    <source>
        <strain evidence="11">FC423</strain>
    </source>
</reference>
<dbReference type="GO" id="GO:0031533">
    <property type="term" value="C:mRNA capping enzyme complex"/>
    <property type="evidence" value="ECO:0007669"/>
    <property type="project" value="UniProtKB-UniRule"/>
</dbReference>
<evidence type="ECO:0000256" key="7">
    <source>
        <dbReference type="ARBA" id="ARBA00047740"/>
    </source>
</evidence>
<gene>
    <name evidence="11" type="ORF">F5147DRAFT_684555</name>
</gene>
<dbReference type="Gene3D" id="3.20.100.10">
    <property type="entry name" value="mRNA triphosphatase Cet1-like"/>
    <property type="match status" value="1"/>
</dbReference>
<dbReference type="EMBL" id="JABBWM010000015">
    <property type="protein sequence ID" value="KAG2112297.1"/>
    <property type="molecule type" value="Genomic_DNA"/>
</dbReference>
<evidence type="ECO:0000259" key="10">
    <source>
        <dbReference type="Pfam" id="PF02940"/>
    </source>
</evidence>
<feature type="region of interest" description="Disordered" evidence="9">
    <location>
        <begin position="1"/>
        <end position="42"/>
    </location>
</feature>
<evidence type="ECO:0000256" key="8">
    <source>
        <dbReference type="RuleBase" id="RU367053"/>
    </source>
</evidence>
<feature type="compositionally biased region" description="Basic and acidic residues" evidence="9">
    <location>
        <begin position="1"/>
        <end position="17"/>
    </location>
</feature>
<evidence type="ECO:0000256" key="1">
    <source>
        <dbReference type="ARBA" id="ARBA00001946"/>
    </source>
</evidence>
<dbReference type="AlphaFoldDB" id="A0A9P7JWR8"/>
<dbReference type="GeneID" id="64698869"/>
<comment type="function">
    <text evidence="8">First step of mRNA capping. Converts the 5'-triphosphate end of a nascent mRNA chain into a diphosphate end.</text>
</comment>
<feature type="compositionally biased region" description="Polar residues" evidence="9">
    <location>
        <begin position="27"/>
        <end position="42"/>
    </location>
</feature>
<proteinExistence type="inferred from homology"/>
<dbReference type="InterPro" id="IPR033469">
    <property type="entry name" value="CYTH-like_dom_sf"/>
</dbReference>
<dbReference type="InterPro" id="IPR040343">
    <property type="entry name" value="Cet1/Ctl1"/>
</dbReference>
<organism evidence="11 12">
    <name type="scientific">Suillus discolor</name>
    <dbReference type="NCBI Taxonomy" id="1912936"/>
    <lineage>
        <taxon>Eukaryota</taxon>
        <taxon>Fungi</taxon>
        <taxon>Dikarya</taxon>
        <taxon>Basidiomycota</taxon>
        <taxon>Agaricomycotina</taxon>
        <taxon>Agaricomycetes</taxon>
        <taxon>Agaricomycetidae</taxon>
        <taxon>Boletales</taxon>
        <taxon>Suillineae</taxon>
        <taxon>Suillaceae</taxon>
        <taxon>Suillus</taxon>
    </lineage>
</organism>
<keyword evidence="8" id="KW-0506">mRNA capping</keyword>
<dbReference type="InterPro" id="IPR004206">
    <property type="entry name" value="mRNA_triPase_Cet1"/>
</dbReference>
<evidence type="ECO:0000256" key="4">
    <source>
        <dbReference type="ARBA" id="ARBA00022664"/>
    </source>
</evidence>
<dbReference type="GO" id="GO:0004651">
    <property type="term" value="F:polynucleotide 5'-phosphatase activity"/>
    <property type="evidence" value="ECO:0007669"/>
    <property type="project" value="UniProtKB-UniRule"/>
</dbReference>
<dbReference type="Pfam" id="PF02940">
    <property type="entry name" value="mRNA_triPase"/>
    <property type="match status" value="1"/>
</dbReference>
<dbReference type="PANTHER" id="PTHR28118">
    <property type="entry name" value="POLYNUCLEOTIDE 5'-TRIPHOSPHATASE-RELATED"/>
    <property type="match status" value="1"/>
</dbReference>
<dbReference type="CDD" id="cd07470">
    <property type="entry name" value="CYTH-like_mRNA_RTPase"/>
    <property type="match status" value="1"/>
</dbReference>
<comment type="caution">
    <text evidence="11">The sequence shown here is derived from an EMBL/GenBank/DDBJ whole genome shotgun (WGS) entry which is preliminary data.</text>
</comment>
<keyword evidence="6 8" id="KW-0539">Nucleus</keyword>
<evidence type="ECO:0000256" key="6">
    <source>
        <dbReference type="ARBA" id="ARBA00023242"/>
    </source>
</evidence>